<sequence>MYRSAGLLVVTATATALFVAGCADPEPETSTPESSASTAVKPASATKGTFGPYSSSARAVTYDPAVVPPGATAEVTITESDGATVVTLTAQGLLADRVYGAHLHTKPCGETGKAAGPHYQHEHDPAAKASPPSVDPSYANPRNEVWLDLTTDAQGAGTSRSTQEWTFTAKPQSLVIHAKKTETAPGKAGTAGDRVACLTI</sequence>
<protein>
    <recommendedName>
        <fullName evidence="4">Superoxide dismutase copper/zinc binding domain-containing protein</fullName>
    </recommendedName>
</protein>
<feature type="region of interest" description="Disordered" evidence="2">
    <location>
        <begin position="24"/>
        <end position="48"/>
    </location>
</feature>
<feature type="compositionally biased region" description="Low complexity" evidence="2">
    <location>
        <begin position="24"/>
        <end position="39"/>
    </location>
</feature>
<dbReference type="RefSeq" id="WP_344647961.1">
    <property type="nucleotide sequence ID" value="NZ_BAAAGX010000006.1"/>
</dbReference>
<organism evidence="5 6">
    <name type="scientific">Cryptosporangium japonicum</name>
    <dbReference type="NCBI Taxonomy" id="80872"/>
    <lineage>
        <taxon>Bacteria</taxon>
        <taxon>Bacillati</taxon>
        <taxon>Actinomycetota</taxon>
        <taxon>Actinomycetes</taxon>
        <taxon>Cryptosporangiales</taxon>
        <taxon>Cryptosporangiaceae</taxon>
        <taxon>Cryptosporangium</taxon>
    </lineage>
</organism>
<reference evidence="6" key="1">
    <citation type="journal article" date="2019" name="Int. J. Syst. Evol. Microbiol.">
        <title>The Global Catalogue of Microorganisms (GCM) 10K type strain sequencing project: providing services to taxonomists for standard genome sequencing and annotation.</title>
        <authorList>
            <consortium name="The Broad Institute Genomics Platform"/>
            <consortium name="The Broad Institute Genome Sequencing Center for Infectious Disease"/>
            <person name="Wu L."/>
            <person name="Ma J."/>
        </authorList>
    </citation>
    <scope>NUCLEOTIDE SEQUENCE [LARGE SCALE GENOMIC DNA]</scope>
    <source>
        <strain evidence="6">JCM 10425</strain>
    </source>
</reference>
<dbReference type="InterPro" id="IPR036423">
    <property type="entry name" value="SOD-like_Cu/Zn_dom_sf"/>
</dbReference>
<evidence type="ECO:0000256" key="1">
    <source>
        <dbReference type="ARBA" id="ARBA00010457"/>
    </source>
</evidence>
<evidence type="ECO:0000256" key="3">
    <source>
        <dbReference type="SAM" id="SignalP"/>
    </source>
</evidence>
<dbReference type="Gene3D" id="2.60.40.200">
    <property type="entry name" value="Superoxide dismutase, copper/zinc binding domain"/>
    <property type="match status" value="1"/>
</dbReference>
<evidence type="ECO:0000256" key="2">
    <source>
        <dbReference type="SAM" id="MobiDB-lite"/>
    </source>
</evidence>
<feature type="signal peptide" evidence="3">
    <location>
        <begin position="1"/>
        <end position="22"/>
    </location>
</feature>
<feature type="region of interest" description="Disordered" evidence="2">
    <location>
        <begin position="109"/>
        <end position="141"/>
    </location>
</feature>
<proteinExistence type="inferred from homology"/>
<feature type="chain" id="PRO_5047322981" description="Superoxide dismutase copper/zinc binding domain-containing protein" evidence="3">
    <location>
        <begin position="23"/>
        <end position="200"/>
    </location>
</feature>
<evidence type="ECO:0000313" key="5">
    <source>
        <dbReference type="EMBL" id="GAA0230415.1"/>
    </source>
</evidence>
<dbReference type="InterPro" id="IPR001424">
    <property type="entry name" value="SOD_Cu_Zn_dom"/>
</dbReference>
<dbReference type="Pfam" id="PF00080">
    <property type="entry name" value="Sod_Cu"/>
    <property type="match status" value="1"/>
</dbReference>
<comment type="similarity">
    <text evidence="1">Belongs to the Cu-Zn superoxide dismutase family.</text>
</comment>
<accession>A0ABP3DGV8</accession>
<dbReference type="Proteomes" id="UP001500967">
    <property type="component" value="Unassembled WGS sequence"/>
</dbReference>
<evidence type="ECO:0000313" key="6">
    <source>
        <dbReference type="Proteomes" id="UP001500967"/>
    </source>
</evidence>
<gene>
    <name evidence="5" type="ORF">GCM10009539_14780</name>
</gene>
<name>A0ABP3DGV8_9ACTN</name>
<dbReference type="EMBL" id="BAAAGX010000006">
    <property type="protein sequence ID" value="GAA0230415.1"/>
    <property type="molecule type" value="Genomic_DNA"/>
</dbReference>
<keyword evidence="3" id="KW-0732">Signal</keyword>
<keyword evidence="6" id="KW-1185">Reference proteome</keyword>
<comment type="caution">
    <text evidence="5">The sequence shown here is derived from an EMBL/GenBank/DDBJ whole genome shotgun (WGS) entry which is preliminary data.</text>
</comment>
<dbReference type="SUPFAM" id="SSF49329">
    <property type="entry name" value="Cu,Zn superoxide dismutase-like"/>
    <property type="match status" value="1"/>
</dbReference>
<evidence type="ECO:0000259" key="4">
    <source>
        <dbReference type="Pfam" id="PF00080"/>
    </source>
</evidence>
<feature type="domain" description="Superoxide dismutase copper/zinc binding" evidence="4">
    <location>
        <begin position="73"/>
        <end position="198"/>
    </location>
</feature>
<dbReference type="PROSITE" id="PS51257">
    <property type="entry name" value="PROKAR_LIPOPROTEIN"/>
    <property type="match status" value="1"/>
</dbReference>